<evidence type="ECO:0000313" key="14">
    <source>
        <dbReference type="Proteomes" id="UP000094444"/>
    </source>
</evidence>
<sequence length="1810" mass="201020">MAPSSLAAQLAQIAVNSKSTLNVKAQKAAHAKSLIFEPKVAAGQSYQAVYDICHEGFDELCRLDARFLPYEQTLFSEQSQDEDRTQMTAAENAELDKTTEAFLRLVGGKLRLMPAVKAVEWLIRRFRIHEYITSSLITAFLPYHSAPLFVTLMSILPTKLPNQYRFLDPYVRSLTGPPRAVLVQQTTHHFELLSAVSAWTLESCRAQQHYPGLISFWGGLMTEAVNGILDHTKSGRRAVQRDHDQDLLQKLLPILSETLMMKKVPGLQIASYMVISVYASKGGLEDAVLLELMHQLVLGWSNETVRPGLVCLSILAQCRSAKQLSWRVAKSLVKVQDLDVLLQELQKEHRVDKLANGLAIALVERLTKKGEIRGLSLIKTILLAQMLSEKQSSVIIRSLLVAGHKISDEIDEEGEARKQLGQVVVALSQAPDEAGDLFRRVIEEAEFDIDELELKLKASIRPKKAVKSSGEGTKAPDGGAEAALAEELDLDAGLSRLSKHKKPPARTCLSSDSDPIFEELCQIFISAASDRSALLKLDEAPILDSESAPSDCFYFSFYMRIWLGPYPILARARALEMAKNRLQQPDCSKADFQALQPYCIAALGDPAKKVRRAAAELLAVLNTNNSDAGSRKKSETPWGSQALYKTGQDPKWMTPEASRILLEDVLIPALEESIIHEDHITATIKEALESSSKSSTDKETSKKGRISSSVRVAIFSFLASHVLESPSLNFNFRLLKALNQVQKVGSTSRTQLLLPSLQWWSSLGRDEALKLLSKEGLDDAKITPSFVDVVVPNDSHGLECLFGIVEGNRAEERRDLVVCVFSRMRKMWPSMKDRIKKEVAHKALDLSQRDGNVADEALELLRSVPLTTEILLDFLGSLQDVTQLAVEPPTSKRRRTSSSEHHRSIDTHHSPELATALSKVTIVLNLVESSTPAQHPELLQSLFMVLSELQTFRTLIGSELGYLQNLVLSSLLAMMPTYRDDKNLKIDTSVGHGDVLVSCIQKSSSPAVQNSALLLVASLAKTAPDVVLHSVMPIFTFMGSSVLRQSDDYSAHVINQTIREVIPPLIDTFRKGRRHLVASASELLASFVIAYEHIPSHRRQGLFISLVENLGPRDFLFALVAMFVDKYGTSDNIQTFTADLMNHFSVEIQLQTLIKFLDLVADMFKPKPNLSAVMFGKKEGDEELNKTALKQLTLLPHLLASRSLKREVGKLAERDDMETAKIRELYAQLLEDVLRVADTVKTRKTLHVRCGDALSNLLNLLSVGEFIKSVETLLDRPNVGLRQKVLRALETRVDKEKQGDVQSRTALLAFLPQLTAVIRDSDDIHYKHTAVTCVDKISEKYGKKDLEAVAAAASTIAGKHCLGQDDRRLRVMALLCLASLVDVLQDGIVPVLPTAIPKTLEYLSASTNGVDSDTEVHDACYALMTALAQHLPYMISGAYLDQVLIVSNKSAESPLDDDVHDNRRQCLHFLAKQLDSKVLFGALQKNWASAMDSGYLVRTDNASDKTTANEKQAMGEFVEILGLSVDRRSKAEVAKNVPCLSSIFLAAFDLRRLEDAKSRTNANKLKGLEDAINEVALKMIYKLNDAAFRPVFTQLIEWSSSGLPKSDKLGITLRQQSIYGFLFKFFDSLKSIVTSYSSYVVDQAAKILQETDIKDATQRELWRRVLRTLTKSFEHDQDDFWQAPSHFSAIGPVLVQQFQHAPQVDVGEELSPAVVELAGAADSQEHQKELNTALLKHMQSETAAVRLAAVKCEQALVDKVGEEWLSMLPEMLPYISELQDDEDEVVDRETHKWIVKIEGVLGESLDSMLQ</sequence>
<evidence type="ECO:0000256" key="5">
    <source>
        <dbReference type="ARBA" id="ARBA00022517"/>
    </source>
</evidence>
<dbReference type="Pfam" id="PF08146">
    <property type="entry name" value="BP28CT"/>
    <property type="match status" value="1"/>
</dbReference>
<comment type="subcellular location">
    <subcellularLocation>
        <location evidence="1 10">Nucleus</location>
        <location evidence="1 10">Nucleolus</location>
    </subcellularLocation>
</comment>
<feature type="region of interest" description="Disordered" evidence="11">
    <location>
        <begin position="886"/>
        <end position="910"/>
    </location>
</feature>
<comment type="caution">
    <text evidence="13">The sequence shown here is derived from an EMBL/GenBank/DDBJ whole genome shotgun (WGS) entry which is preliminary data.</text>
</comment>
<keyword evidence="8 10" id="KW-0687">Ribonucleoprotein</keyword>
<comment type="similarity">
    <text evidence="2 10">Belongs to the HEATR1/UTP10 family.</text>
</comment>
<dbReference type="InParanoid" id="A0A2P5HX18"/>
<comment type="function">
    <text evidence="9">Involved in nucleolar processing of pre-18S ribosomal RNA. Involved in ribosome biosynthesis.</text>
</comment>
<keyword evidence="6 10" id="KW-0698">rRNA processing</keyword>
<evidence type="ECO:0000256" key="4">
    <source>
        <dbReference type="ARBA" id="ARBA00015399"/>
    </source>
</evidence>
<dbReference type="PANTHER" id="PTHR13457:SF1">
    <property type="entry name" value="HEAT REPEAT-CONTAINING PROTEIN 1"/>
    <property type="match status" value="1"/>
</dbReference>
<dbReference type="InterPro" id="IPR022125">
    <property type="entry name" value="U3snoRNP10_N"/>
</dbReference>
<dbReference type="InterPro" id="IPR011989">
    <property type="entry name" value="ARM-like"/>
</dbReference>
<dbReference type="FunCoup" id="A0A2P5HX18">
    <property type="interactions" value="1112"/>
</dbReference>
<keyword evidence="14" id="KW-1185">Reference proteome</keyword>
<evidence type="ECO:0000256" key="10">
    <source>
        <dbReference type="RuleBase" id="RU367065"/>
    </source>
</evidence>
<keyword evidence="5 10" id="KW-0690">Ribosome biogenesis</keyword>
<dbReference type="Pfam" id="PF23243">
    <property type="entry name" value="HEAT_HEATR1"/>
    <property type="match status" value="1"/>
</dbReference>
<feature type="domain" description="BP28 C-terminal" evidence="12">
    <location>
        <begin position="1530"/>
        <end position="1680"/>
    </location>
</feature>
<dbReference type="InterPro" id="IPR040191">
    <property type="entry name" value="UTP10"/>
</dbReference>
<name>A0A2P5HX18_DIAHE</name>
<dbReference type="Proteomes" id="UP000094444">
    <property type="component" value="Unassembled WGS sequence"/>
</dbReference>
<dbReference type="SMART" id="SM01036">
    <property type="entry name" value="BP28CT"/>
    <property type="match status" value="1"/>
</dbReference>
<evidence type="ECO:0000256" key="11">
    <source>
        <dbReference type="SAM" id="MobiDB-lite"/>
    </source>
</evidence>
<organism evidence="13 14">
    <name type="scientific">Diaporthe helianthi</name>
    <dbReference type="NCBI Taxonomy" id="158607"/>
    <lineage>
        <taxon>Eukaryota</taxon>
        <taxon>Fungi</taxon>
        <taxon>Dikarya</taxon>
        <taxon>Ascomycota</taxon>
        <taxon>Pezizomycotina</taxon>
        <taxon>Sordariomycetes</taxon>
        <taxon>Sordariomycetidae</taxon>
        <taxon>Diaporthales</taxon>
        <taxon>Diaporthaceae</taxon>
        <taxon>Diaporthe</taxon>
    </lineage>
</organism>
<dbReference type="GO" id="GO:0030515">
    <property type="term" value="F:snoRNA binding"/>
    <property type="evidence" value="ECO:0007669"/>
    <property type="project" value="TreeGrafter"/>
</dbReference>
<evidence type="ECO:0000256" key="1">
    <source>
        <dbReference type="ARBA" id="ARBA00004604"/>
    </source>
</evidence>
<comment type="subunit">
    <text evidence="3 10">Component of the ribosomal small subunit (SSU) processome.</text>
</comment>
<reference evidence="13" key="1">
    <citation type="submission" date="2017-09" db="EMBL/GenBank/DDBJ databases">
        <title>Polyketide synthases of a Diaporthe helianthi virulent isolate.</title>
        <authorList>
            <person name="Baroncelli R."/>
        </authorList>
    </citation>
    <scope>NUCLEOTIDE SEQUENCE [LARGE SCALE GENOMIC DNA]</scope>
    <source>
        <strain evidence="13">7/96</strain>
    </source>
</reference>
<dbReference type="InterPro" id="IPR056473">
    <property type="entry name" value="HEAT_Utp10/HEAT1"/>
</dbReference>
<gene>
    <name evidence="13" type="ORF">DHEL01_v206818</name>
</gene>
<evidence type="ECO:0000256" key="2">
    <source>
        <dbReference type="ARBA" id="ARBA00010559"/>
    </source>
</evidence>
<proteinExistence type="inferred from homology"/>
<feature type="compositionally biased region" description="Basic and acidic residues" evidence="11">
    <location>
        <begin position="897"/>
        <end position="910"/>
    </location>
</feature>
<evidence type="ECO:0000313" key="13">
    <source>
        <dbReference type="EMBL" id="POS74790.1"/>
    </source>
</evidence>
<dbReference type="STRING" id="158607.A0A2P5HX18"/>
<evidence type="ECO:0000256" key="8">
    <source>
        <dbReference type="ARBA" id="ARBA00023274"/>
    </source>
</evidence>
<dbReference type="EMBL" id="MAVT02000576">
    <property type="protein sequence ID" value="POS74790.1"/>
    <property type="molecule type" value="Genomic_DNA"/>
</dbReference>
<dbReference type="Pfam" id="PF12397">
    <property type="entry name" value="U3snoRNP10"/>
    <property type="match status" value="1"/>
</dbReference>
<keyword evidence="7 10" id="KW-0539">Nucleus</keyword>
<dbReference type="GO" id="GO:0034455">
    <property type="term" value="C:t-UTP complex"/>
    <property type="evidence" value="ECO:0007669"/>
    <property type="project" value="TreeGrafter"/>
</dbReference>
<evidence type="ECO:0000256" key="3">
    <source>
        <dbReference type="ARBA" id="ARBA00011399"/>
    </source>
</evidence>
<dbReference type="GO" id="GO:0030686">
    <property type="term" value="C:90S preribosome"/>
    <property type="evidence" value="ECO:0007669"/>
    <property type="project" value="TreeGrafter"/>
</dbReference>
<dbReference type="GO" id="GO:0000462">
    <property type="term" value="P:maturation of SSU-rRNA from tricistronic rRNA transcript (SSU-rRNA, 5.8S rRNA, LSU-rRNA)"/>
    <property type="evidence" value="ECO:0007669"/>
    <property type="project" value="TreeGrafter"/>
</dbReference>
<dbReference type="PANTHER" id="PTHR13457">
    <property type="entry name" value="BAP28"/>
    <property type="match status" value="1"/>
</dbReference>
<dbReference type="InterPro" id="IPR016024">
    <property type="entry name" value="ARM-type_fold"/>
</dbReference>
<dbReference type="GO" id="GO:0045943">
    <property type="term" value="P:positive regulation of transcription by RNA polymerase I"/>
    <property type="evidence" value="ECO:0007669"/>
    <property type="project" value="TreeGrafter"/>
</dbReference>
<dbReference type="OrthoDB" id="31183at2759"/>
<evidence type="ECO:0000256" key="9">
    <source>
        <dbReference type="ARBA" id="ARBA00025076"/>
    </source>
</evidence>
<evidence type="ECO:0000259" key="12">
    <source>
        <dbReference type="SMART" id="SM01036"/>
    </source>
</evidence>
<protein>
    <recommendedName>
        <fullName evidence="4 10">U3 small nucleolar RNA-associated protein 10</fullName>
    </recommendedName>
</protein>
<accession>A0A2P5HX18</accession>
<evidence type="ECO:0000256" key="7">
    <source>
        <dbReference type="ARBA" id="ARBA00023242"/>
    </source>
</evidence>
<dbReference type="Gene3D" id="1.25.10.10">
    <property type="entry name" value="Leucine-rich Repeat Variant"/>
    <property type="match status" value="2"/>
</dbReference>
<dbReference type="GO" id="GO:0032040">
    <property type="term" value="C:small-subunit processome"/>
    <property type="evidence" value="ECO:0007669"/>
    <property type="project" value="TreeGrafter"/>
</dbReference>
<dbReference type="InterPro" id="IPR012954">
    <property type="entry name" value="BP28_C_dom"/>
</dbReference>
<dbReference type="SUPFAM" id="SSF48371">
    <property type="entry name" value="ARM repeat"/>
    <property type="match status" value="2"/>
</dbReference>
<evidence type="ECO:0000256" key="6">
    <source>
        <dbReference type="ARBA" id="ARBA00022552"/>
    </source>
</evidence>